<name>A0A9J6GRZ6_HAELO</name>
<sequence length="156" mass="17509">MQIFSGGQLQTQAANPTDQSRQLFLDFDQSPVIKNVQSQFLSKDFGQKQEISSTYVKDLYELPRGSSVKPLWVLNRRHLYPSNPKKMGVQNGLQVFSPALTAAPNFTKDQAGHTCGAKLVGVGRTDQFMSKMHTCFMLMDVSNCQQQIHQNNPDTK</sequence>
<accession>A0A9J6GRZ6</accession>
<evidence type="ECO:0000313" key="1">
    <source>
        <dbReference type="EMBL" id="KAH9377496.1"/>
    </source>
</evidence>
<gene>
    <name evidence="1" type="ORF">HPB48_006243</name>
</gene>
<dbReference type="OMA" id="HLQENAC"/>
<dbReference type="EMBL" id="JABSTR010000008">
    <property type="protein sequence ID" value="KAH9377496.1"/>
    <property type="molecule type" value="Genomic_DNA"/>
</dbReference>
<keyword evidence="2" id="KW-1185">Reference proteome</keyword>
<reference evidence="1 2" key="1">
    <citation type="journal article" date="2020" name="Cell">
        <title>Large-Scale Comparative Analyses of Tick Genomes Elucidate Their Genetic Diversity and Vector Capacities.</title>
        <authorList>
            <consortium name="Tick Genome and Microbiome Consortium (TIGMIC)"/>
            <person name="Jia N."/>
            <person name="Wang J."/>
            <person name="Shi W."/>
            <person name="Du L."/>
            <person name="Sun Y."/>
            <person name="Zhan W."/>
            <person name="Jiang J.F."/>
            <person name="Wang Q."/>
            <person name="Zhang B."/>
            <person name="Ji P."/>
            <person name="Bell-Sakyi L."/>
            <person name="Cui X.M."/>
            <person name="Yuan T.T."/>
            <person name="Jiang B.G."/>
            <person name="Yang W.F."/>
            <person name="Lam T.T."/>
            <person name="Chang Q.C."/>
            <person name="Ding S.J."/>
            <person name="Wang X.J."/>
            <person name="Zhu J.G."/>
            <person name="Ruan X.D."/>
            <person name="Zhao L."/>
            <person name="Wei J.T."/>
            <person name="Ye R.Z."/>
            <person name="Que T.C."/>
            <person name="Du C.H."/>
            <person name="Zhou Y.H."/>
            <person name="Cheng J.X."/>
            <person name="Dai P.F."/>
            <person name="Guo W.B."/>
            <person name="Han X.H."/>
            <person name="Huang E.J."/>
            <person name="Li L.F."/>
            <person name="Wei W."/>
            <person name="Gao Y.C."/>
            <person name="Liu J.Z."/>
            <person name="Shao H.Z."/>
            <person name="Wang X."/>
            <person name="Wang C.C."/>
            <person name="Yang T.C."/>
            <person name="Huo Q.B."/>
            <person name="Li W."/>
            <person name="Chen H.Y."/>
            <person name="Chen S.E."/>
            <person name="Zhou L.G."/>
            <person name="Ni X.B."/>
            <person name="Tian J.H."/>
            <person name="Sheng Y."/>
            <person name="Liu T."/>
            <person name="Pan Y.S."/>
            <person name="Xia L.Y."/>
            <person name="Li J."/>
            <person name="Zhao F."/>
            <person name="Cao W.C."/>
        </authorList>
    </citation>
    <scope>NUCLEOTIDE SEQUENCE [LARGE SCALE GENOMIC DNA]</scope>
    <source>
        <strain evidence="1">HaeL-2018</strain>
    </source>
</reference>
<comment type="caution">
    <text evidence="1">The sequence shown here is derived from an EMBL/GenBank/DDBJ whole genome shotgun (WGS) entry which is preliminary data.</text>
</comment>
<proteinExistence type="predicted"/>
<organism evidence="1 2">
    <name type="scientific">Haemaphysalis longicornis</name>
    <name type="common">Bush tick</name>
    <dbReference type="NCBI Taxonomy" id="44386"/>
    <lineage>
        <taxon>Eukaryota</taxon>
        <taxon>Metazoa</taxon>
        <taxon>Ecdysozoa</taxon>
        <taxon>Arthropoda</taxon>
        <taxon>Chelicerata</taxon>
        <taxon>Arachnida</taxon>
        <taxon>Acari</taxon>
        <taxon>Parasitiformes</taxon>
        <taxon>Ixodida</taxon>
        <taxon>Ixodoidea</taxon>
        <taxon>Ixodidae</taxon>
        <taxon>Haemaphysalinae</taxon>
        <taxon>Haemaphysalis</taxon>
    </lineage>
</organism>
<dbReference type="Proteomes" id="UP000821853">
    <property type="component" value="Unassembled WGS sequence"/>
</dbReference>
<dbReference type="OrthoDB" id="7312725at2759"/>
<protein>
    <submittedName>
        <fullName evidence="1">Uncharacterized protein</fullName>
    </submittedName>
</protein>
<dbReference type="VEuPathDB" id="VectorBase:HLOH_052658"/>
<evidence type="ECO:0000313" key="2">
    <source>
        <dbReference type="Proteomes" id="UP000821853"/>
    </source>
</evidence>
<dbReference type="AlphaFoldDB" id="A0A9J6GRZ6"/>